<dbReference type="GO" id="GO:0043111">
    <property type="term" value="P:replication fork arrest"/>
    <property type="evidence" value="ECO:0007669"/>
    <property type="project" value="TreeGrafter"/>
</dbReference>
<gene>
    <name evidence="4" type="ORF">O3M35_010790</name>
</gene>
<comment type="caution">
    <text evidence="4">The sequence shown here is derived from an EMBL/GenBank/DDBJ whole genome shotgun (WGS) entry which is preliminary data.</text>
</comment>
<proteinExistence type="inferred from homology"/>
<feature type="compositionally biased region" description="Polar residues" evidence="2">
    <location>
        <begin position="621"/>
        <end position="633"/>
    </location>
</feature>
<feature type="region of interest" description="Disordered" evidence="2">
    <location>
        <begin position="481"/>
        <end position="521"/>
    </location>
</feature>
<evidence type="ECO:0000313" key="5">
    <source>
        <dbReference type="Proteomes" id="UP001461498"/>
    </source>
</evidence>
<feature type="region of interest" description="Disordered" evidence="2">
    <location>
        <begin position="153"/>
        <end position="183"/>
    </location>
</feature>
<evidence type="ECO:0000256" key="2">
    <source>
        <dbReference type="SAM" id="MobiDB-lite"/>
    </source>
</evidence>
<keyword evidence="5" id="KW-1185">Reference proteome</keyword>
<dbReference type="GO" id="GO:0031298">
    <property type="term" value="C:replication fork protection complex"/>
    <property type="evidence" value="ECO:0007669"/>
    <property type="project" value="TreeGrafter"/>
</dbReference>
<dbReference type="Pfam" id="PF05029">
    <property type="entry name" value="TIMELESS_C"/>
    <property type="match status" value="1"/>
</dbReference>
<dbReference type="PANTHER" id="PTHR22940:SF5">
    <property type="entry name" value="PROTEIN TIMELESS"/>
    <property type="match status" value="1"/>
</dbReference>
<organism evidence="4 5">
    <name type="scientific">Rhynocoris fuscipes</name>
    <dbReference type="NCBI Taxonomy" id="488301"/>
    <lineage>
        <taxon>Eukaryota</taxon>
        <taxon>Metazoa</taxon>
        <taxon>Ecdysozoa</taxon>
        <taxon>Arthropoda</taxon>
        <taxon>Hexapoda</taxon>
        <taxon>Insecta</taxon>
        <taxon>Pterygota</taxon>
        <taxon>Neoptera</taxon>
        <taxon>Paraneoptera</taxon>
        <taxon>Hemiptera</taxon>
        <taxon>Heteroptera</taxon>
        <taxon>Panheteroptera</taxon>
        <taxon>Cimicomorpha</taxon>
        <taxon>Reduviidae</taxon>
        <taxon>Harpactorinae</taxon>
        <taxon>Harpactorini</taxon>
        <taxon>Rhynocoris</taxon>
    </lineage>
</organism>
<dbReference type="EMBL" id="JAPXFL010000007">
    <property type="protein sequence ID" value="KAK9504466.1"/>
    <property type="molecule type" value="Genomic_DNA"/>
</dbReference>
<feature type="region of interest" description="Disordered" evidence="2">
    <location>
        <begin position="536"/>
        <end position="669"/>
    </location>
</feature>
<evidence type="ECO:0000313" key="4">
    <source>
        <dbReference type="EMBL" id="KAK9504466.1"/>
    </source>
</evidence>
<feature type="region of interest" description="Disordered" evidence="2">
    <location>
        <begin position="426"/>
        <end position="469"/>
    </location>
</feature>
<dbReference type="GO" id="GO:0006281">
    <property type="term" value="P:DNA repair"/>
    <property type="evidence" value="ECO:0007669"/>
    <property type="project" value="TreeGrafter"/>
</dbReference>
<feature type="compositionally biased region" description="Acidic residues" evidence="2">
    <location>
        <begin position="159"/>
        <end position="180"/>
    </location>
</feature>
<dbReference type="PANTHER" id="PTHR22940">
    <property type="entry name" value="TIMEOUT/TIMELESS-2"/>
    <property type="match status" value="1"/>
</dbReference>
<sequence length="669" mass="76829">MDLIKRFASAKMIGICILLLKTFDTNKELINHCVAKMLHRIAWDCKLPAMLFQATLFCIFQKILMSDDPKFKELADLAKYTVRKFSEVAQTNKKVFVELLFFKTPKDAFEIESGYGSYIEERQKSKLKASKVLWEEHEEEELKRLYEEYMQNKPSEESKFDEEEASDEERSDSSDSDDDLSSSRIEEEPLLNLPLAIIHLVEAMHTHSYLSEGLKWIKASFQECLDDLDDEPSEVPLLPLSADSILSIDNKQFQQFLKAIKICSPQQQEVYWRIPASWKDIDFVNRISLLEILLSHDEDELSSYSDELNLPIKKITGESCDIDKLLEESNHRNLLNNSEVNVDPSLPSTSSNNFASENFDDIIADHCRRALDNELLDNKNENITSNFSKKSKNKFKNDSSDSENELSDNVNRSLNVNDKTEDAFDKLLGKHNSKSNLNENRKKKTSKRIIQDNSSDEENEGSESVKKSLKINDNTEDAFDKLLGKQNSKSNLNENRKKKTSKRIIQDNSSDEENEGSENVEKSLKINNNTEDAFDKLLGKQSSKSNLNENRKKKTSKRIIQDNSSDEENVIVKTNDTPKLKIDSDDDETEKLPKKSIRKLESDSDEEESNIPSAELIKNVQKLTNGEETITENIRTDSKRLRSSDEEDNEDVLPKNKSKKRVVIESDED</sequence>
<name>A0AAW1D1A9_9HEMI</name>
<accession>A0AAW1D1A9</accession>
<comment type="similarity">
    <text evidence="1">Belongs to the timeless family.</text>
</comment>
<feature type="domain" description="Timeless C-terminal" evidence="3">
    <location>
        <begin position="210"/>
        <end position="279"/>
    </location>
</feature>
<dbReference type="AlphaFoldDB" id="A0AAW1D1A9"/>
<feature type="compositionally biased region" description="Basic and acidic residues" evidence="2">
    <location>
        <begin position="634"/>
        <end position="644"/>
    </location>
</feature>
<protein>
    <recommendedName>
        <fullName evidence="3">Timeless C-terminal domain-containing protein</fullName>
    </recommendedName>
</protein>
<dbReference type="Proteomes" id="UP001461498">
    <property type="component" value="Unassembled WGS sequence"/>
</dbReference>
<dbReference type="InterPro" id="IPR007725">
    <property type="entry name" value="TIMELESS_C"/>
</dbReference>
<dbReference type="InterPro" id="IPR044998">
    <property type="entry name" value="Timeless"/>
</dbReference>
<evidence type="ECO:0000259" key="3">
    <source>
        <dbReference type="Pfam" id="PF05029"/>
    </source>
</evidence>
<dbReference type="GO" id="GO:0000076">
    <property type="term" value="P:DNA replication checkpoint signaling"/>
    <property type="evidence" value="ECO:0007669"/>
    <property type="project" value="TreeGrafter"/>
</dbReference>
<evidence type="ECO:0000256" key="1">
    <source>
        <dbReference type="ARBA" id="ARBA00008174"/>
    </source>
</evidence>
<feature type="compositionally biased region" description="Basic and acidic residues" evidence="2">
    <location>
        <begin position="590"/>
        <end position="602"/>
    </location>
</feature>
<feature type="region of interest" description="Disordered" evidence="2">
    <location>
        <begin position="386"/>
        <end position="414"/>
    </location>
</feature>
<dbReference type="GO" id="GO:0003677">
    <property type="term" value="F:DNA binding"/>
    <property type="evidence" value="ECO:0007669"/>
    <property type="project" value="TreeGrafter"/>
</dbReference>
<feature type="compositionally biased region" description="Acidic residues" evidence="2">
    <location>
        <begin position="509"/>
        <end position="518"/>
    </location>
</feature>
<reference evidence="4 5" key="1">
    <citation type="submission" date="2022-12" db="EMBL/GenBank/DDBJ databases">
        <title>Chromosome-level genome assembly of true bugs.</title>
        <authorList>
            <person name="Ma L."/>
            <person name="Li H."/>
        </authorList>
    </citation>
    <scope>NUCLEOTIDE SEQUENCE [LARGE SCALE GENOMIC DNA]</scope>
    <source>
        <strain evidence="4">Lab_2022b</strain>
    </source>
</reference>